<name>A0A0D0CZV6_9AGAR</name>
<evidence type="ECO:0000313" key="2">
    <source>
        <dbReference type="Proteomes" id="UP000053593"/>
    </source>
</evidence>
<proteinExistence type="predicted"/>
<dbReference type="EMBL" id="KN834768">
    <property type="protein sequence ID" value="KIK62173.1"/>
    <property type="molecule type" value="Genomic_DNA"/>
</dbReference>
<organism evidence="1 2">
    <name type="scientific">Collybiopsis luxurians FD-317 M1</name>
    <dbReference type="NCBI Taxonomy" id="944289"/>
    <lineage>
        <taxon>Eukaryota</taxon>
        <taxon>Fungi</taxon>
        <taxon>Dikarya</taxon>
        <taxon>Basidiomycota</taxon>
        <taxon>Agaricomycotina</taxon>
        <taxon>Agaricomycetes</taxon>
        <taxon>Agaricomycetidae</taxon>
        <taxon>Agaricales</taxon>
        <taxon>Marasmiineae</taxon>
        <taxon>Omphalotaceae</taxon>
        <taxon>Collybiopsis</taxon>
        <taxon>Collybiopsis luxurians</taxon>
    </lineage>
</organism>
<reference evidence="1 2" key="1">
    <citation type="submission" date="2014-04" db="EMBL/GenBank/DDBJ databases">
        <title>Evolutionary Origins and Diversification of the Mycorrhizal Mutualists.</title>
        <authorList>
            <consortium name="DOE Joint Genome Institute"/>
            <consortium name="Mycorrhizal Genomics Consortium"/>
            <person name="Kohler A."/>
            <person name="Kuo A."/>
            <person name="Nagy L.G."/>
            <person name="Floudas D."/>
            <person name="Copeland A."/>
            <person name="Barry K.W."/>
            <person name="Cichocki N."/>
            <person name="Veneault-Fourrey C."/>
            <person name="LaButti K."/>
            <person name="Lindquist E.A."/>
            <person name="Lipzen A."/>
            <person name="Lundell T."/>
            <person name="Morin E."/>
            <person name="Murat C."/>
            <person name="Riley R."/>
            <person name="Ohm R."/>
            <person name="Sun H."/>
            <person name="Tunlid A."/>
            <person name="Henrissat B."/>
            <person name="Grigoriev I.V."/>
            <person name="Hibbett D.S."/>
            <person name="Martin F."/>
        </authorList>
    </citation>
    <scope>NUCLEOTIDE SEQUENCE [LARGE SCALE GENOMIC DNA]</scope>
    <source>
        <strain evidence="1 2">FD-317 M1</strain>
    </source>
</reference>
<evidence type="ECO:0000313" key="1">
    <source>
        <dbReference type="EMBL" id="KIK62173.1"/>
    </source>
</evidence>
<sequence length="178" mass="20508">MFAQSLTLLEWRTSVIVSSATMAWESKMWLEGLLVKFYENANPTVVNKVISSIVHLNCFRTVASDRIAPRIVFVLAGDEHIGVEKCAQVLKIHMTIVLDTLKNIAPNWRDLDEMWPEIVSSSPRSNNGLPRGREIAEYLHRQLNRYQPNRDQLWLLAYHAFDDGFRVLCMMGVVRMSF</sequence>
<dbReference type="HOGENOM" id="CLU_1510781_0_0_1"/>
<dbReference type="Proteomes" id="UP000053593">
    <property type="component" value="Unassembled WGS sequence"/>
</dbReference>
<accession>A0A0D0CZV6</accession>
<dbReference type="AlphaFoldDB" id="A0A0D0CZV6"/>
<protein>
    <submittedName>
        <fullName evidence="1">Unplaced genomic scaffold GYMLUscaffold_20, whole genome shotgun sequence</fullName>
    </submittedName>
</protein>
<keyword evidence="2" id="KW-1185">Reference proteome</keyword>
<gene>
    <name evidence="1" type="ORF">GYMLUDRAFT_242860</name>
</gene>